<dbReference type="InterPro" id="IPR002213">
    <property type="entry name" value="UDP_glucos_trans"/>
</dbReference>
<dbReference type="AlphaFoldDB" id="A0A9N7R7C4"/>
<evidence type="ECO:0000313" key="2">
    <source>
        <dbReference type="EMBL" id="CAA0814668.1"/>
    </source>
</evidence>
<sequence>MKVLSHPSVGAFWTHCGWNSTLESVCEGVPMICSPCFTDQLVNAQYVGHVWQVGLCLESGFRQEEIEMAIERILGNGEERGEIRGKALHLKEKSDLCVEPGGSSYESLQSLVEYLSSLL</sequence>
<comment type="caution">
    <text evidence="2">The sequence shown here is derived from an EMBL/GenBank/DDBJ whole genome shotgun (WGS) entry which is preliminary data.</text>
</comment>
<dbReference type="EMBL" id="CACSLK010012206">
    <property type="protein sequence ID" value="CAA0814668.1"/>
    <property type="molecule type" value="Genomic_DNA"/>
</dbReference>
<dbReference type="SUPFAM" id="SSF53756">
    <property type="entry name" value="UDP-Glycosyltransferase/glycogen phosphorylase"/>
    <property type="match status" value="1"/>
</dbReference>
<proteinExistence type="predicted"/>
<dbReference type="GO" id="GO:0008194">
    <property type="term" value="F:UDP-glycosyltransferase activity"/>
    <property type="evidence" value="ECO:0007669"/>
    <property type="project" value="InterPro"/>
</dbReference>
<dbReference type="Gene3D" id="3.40.50.2000">
    <property type="entry name" value="Glycogen Phosphorylase B"/>
    <property type="match status" value="2"/>
</dbReference>
<dbReference type="OrthoDB" id="1483536at2759"/>
<name>A0A9N7R7C4_STRHE</name>
<dbReference type="Pfam" id="PF00201">
    <property type="entry name" value="UDPGT"/>
    <property type="match status" value="1"/>
</dbReference>
<organism evidence="2 3">
    <name type="scientific">Striga hermonthica</name>
    <name type="common">Purple witchweed</name>
    <name type="synonym">Buchnera hermonthica</name>
    <dbReference type="NCBI Taxonomy" id="68872"/>
    <lineage>
        <taxon>Eukaryota</taxon>
        <taxon>Viridiplantae</taxon>
        <taxon>Streptophyta</taxon>
        <taxon>Embryophyta</taxon>
        <taxon>Tracheophyta</taxon>
        <taxon>Spermatophyta</taxon>
        <taxon>Magnoliopsida</taxon>
        <taxon>eudicotyledons</taxon>
        <taxon>Gunneridae</taxon>
        <taxon>Pentapetalae</taxon>
        <taxon>asterids</taxon>
        <taxon>lamiids</taxon>
        <taxon>Lamiales</taxon>
        <taxon>Orobanchaceae</taxon>
        <taxon>Buchnereae</taxon>
        <taxon>Striga</taxon>
    </lineage>
</organism>
<dbReference type="CDD" id="cd03784">
    <property type="entry name" value="GT1_Gtf-like"/>
    <property type="match status" value="1"/>
</dbReference>
<dbReference type="PANTHER" id="PTHR48045:SF31">
    <property type="entry name" value="UDP-GLYCOSYLTRANSFERASE 76B1-LIKE"/>
    <property type="match status" value="1"/>
</dbReference>
<gene>
    <name evidence="2" type="ORF">SHERM_14942</name>
</gene>
<keyword evidence="1" id="KW-0808">Transferase</keyword>
<dbReference type="Proteomes" id="UP001153555">
    <property type="component" value="Unassembled WGS sequence"/>
</dbReference>
<dbReference type="PANTHER" id="PTHR48045">
    <property type="entry name" value="UDP-GLYCOSYLTRANSFERASE 72B1"/>
    <property type="match status" value="1"/>
</dbReference>
<reference evidence="2" key="1">
    <citation type="submission" date="2019-12" db="EMBL/GenBank/DDBJ databases">
        <authorList>
            <person name="Scholes J."/>
        </authorList>
    </citation>
    <scope>NUCLEOTIDE SEQUENCE</scope>
</reference>
<accession>A0A9N7R7C4</accession>
<evidence type="ECO:0000313" key="3">
    <source>
        <dbReference type="Proteomes" id="UP001153555"/>
    </source>
</evidence>
<keyword evidence="3" id="KW-1185">Reference proteome</keyword>
<protein>
    <submittedName>
        <fullName evidence="2">UDP-glycosyltransferase 76F1</fullName>
    </submittedName>
</protein>
<evidence type="ECO:0000256" key="1">
    <source>
        <dbReference type="ARBA" id="ARBA00022679"/>
    </source>
</evidence>